<sequence length="83" mass="9684">MNSKVIPQSDSIQELANFWDSHDLTDFESDLSEVTEKVFQRDDLVQIQLPKQDLENIKKMAKSKGIDYTDLIREWVLTQVRTA</sequence>
<gene>
    <name evidence="1" type="ORF">ENR15_15280</name>
</gene>
<dbReference type="Pfam" id="PF12441">
    <property type="entry name" value="CopG_antitoxin"/>
    <property type="match status" value="1"/>
</dbReference>
<reference evidence="1" key="1">
    <citation type="journal article" date="2020" name="mSystems">
        <title>Genome- and Community-Level Interaction Insights into Carbon Utilization and Element Cycling Functions of Hydrothermarchaeota in Hydrothermal Sediment.</title>
        <authorList>
            <person name="Zhou Z."/>
            <person name="Liu Y."/>
            <person name="Xu W."/>
            <person name="Pan J."/>
            <person name="Luo Z.H."/>
            <person name="Li M."/>
        </authorList>
    </citation>
    <scope>NUCLEOTIDE SEQUENCE [LARGE SCALE GENOMIC DNA]</scope>
    <source>
        <strain evidence="1">SpSt-374</strain>
    </source>
</reference>
<protein>
    <submittedName>
        <fullName evidence="1">Uncharacterized protein</fullName>
    </submittedName>
</protein>
<dbReference type="InterPro" id="IPR022148">
    <property type="entry name" value="CopG_antitoxin"/>
</dbReference>
<evidence type="ECO:0000313" key="1">
    <source>
        <dbReference type="EMBL" id="HGG01960.1"/>
    </source>
</evidence>
<dbReference type="EMBL" id="DSPX01000153">
    <property type="protein sequence ID" value="HGG01960.1"/>
    <property type="molecule type" value="Genomic_DNA"/>
</dbReference>
<dbReference type="AlphaFoldDB" id="A0A7C3ZID0"/>
<proteinExistence type="predicted"/>
<name>A0A7C3ZID0_9CYAN</name>
<comment type="caution">
    <text evidence="1">The sequence shown here is derived from an EMBL/GenBank/DDBJ whole genome shotgun (WGS) entry which is preliminary data.</text>
</comment>
<organism evidence="1">
    <name type="scientific">Planktothricoides sp. SpSt-374</name>
    <dbReference type="NCBI Taxonomy" id="2282167"/>
    <lineage>
        <taxon>Bacteria</taxon>
        <taxon>Bacillati</taxon>
        <taxon>Cyanobacteriota</taxon>
        <taxon>Cyanophyceae</taxon>
        <taxon>Oscillatoriophycideae</taxon>
        <taxon>Oscillatoriales</taxon>
        <taxon>Oscillatoriaceae</taxon>
        <taxon>Planktothricoides</taxon>
    </lineage>
</organism>
<accession>A0A7C3ZID0</accession>